<dbReference type="SUPFAM" id="SSF74942">
    <property type="entry name" value="YhbC-like, C-terminal domain"/>
    <property type="match status" value="2"/>
</dbReference>
<name>A0A075TYG3_9LACO</name>
<dbReference type="Gene3D" id="3.30.300.70">
    <property type="entry name" value="RimP-like superfamily, N-terminal"/>
    <property type="match status" value="1"/>
</dbReference>
<sequence length="233" mass="26193">MSEIINQVRDVLEQPLTDAGFDLWDVIYEPQDGDMVLRVLVDRLAGSISMDDLVLLTELIGDQVDTIQPDPFPTAYMMDISSPGAERPLVRDHDFAWAMEQKIVVKLKMPVDKQDDFEGILVAADTDTITLMMPIKGKQQKVALDRANIKLAKMALNQDRILQADEDFAWALNKFVHVSTYKKIDGVKDFMGELTAFTAEDLTISMSDETGEESIEVVLPRDVIAKARQTNNF</sequence>
<reference evidence="6 7" key="1">
    <citation type="journal article" date="2014" name="Genome Announc.">
        <title>Complete Genome Sequences of Fish Pathogenic Weissella ceti Strains WS74 and WS105.</title>
        <authorList>
            <person name="Figueiredo H.C."/>
            <person name="Leal C.A."/>
            <person name="Dorella F.A."/>
            <person name="Carvalho A.F."/>
            <person name="Soares S.C."/>
            <person name="Pereira F.L."/>
            <person name="Azevedo V.A."/>
        </authorList>
    </citation>
    <scope>NUCLEOTIDE SEQUENCE [LARGE SCALE GENOMIC DNA]</scope>
    <source>
        <strain evidence="6 7">WS74</strain>
    </source>
</reference>
<evidence type="ECO:0000313" key="6">
    <source>
        <dbReference type="EMBL" id="AIM62685.1"/>
    </source>
</evidence>
<evidence type="ECO:0000313" key="7">
    <source>
        <dbReference type="Proteomes" id="UP000029079"/>
    </source>
</evidence>
<keyword evidence="1 3" id="KW-0963">Cytoplasm</keyword>
<dbReference type="Pfam" id="PF17384">
    <property type="entry name" value="DUF150_C"/>
    <property type="match status" value="2"/>
</dbReference>
<evidence type="ECO:0000256" key="2">
    <source>
        <dbReference type="ARBA" id="ARBA00022517"/>
    </source>
</evidence>
<dbReference type="InterPro" id="IPR003728">
    <property type="entry name" value="Ribosome_maturation_RimP"/>
</dbReference>
<dbReference type="AlphaFoldDB" id="A0A075TYG3"/>
<dbReference type="PATRIC" id="fig|759620.7.peg.419"/>
<keyword evidence="2 3" id="KW-0690">Ribosome biogenesis</keyword>
<protein>
    <recommendedName>
        <fullName evidence="3">Ribosome maturation factor RimP</fullName>
    </recommendedName>
</protein>
<dbReference type="GO" id="GO:0006412">
    <property type="term" value="P:translation"/>
    <property type="evidence" value="ECO:0007669"/>
    <property type="project" value="TreeGrafter"/>
</dbReference>
<dbReference type="HAMAP" id="MF_01077">
    <property type="entry name" value="RimP"/>
    <property type="match status" value="1"/>
</dbReference>
<feature type="domain" description="Ribosome maturation factor RimP C-terminal" evidence="5">
    <location>
        <begin position="162"/>
        <end position="228"/>
    </location>
</feature>
<dbReference type="Pfam" id="PF02576">
    <property type="entry name" value="RimP_N"/>
    <property type="match status" value="1"/>
</dbReference>
<dbReference type="KEGG" id="wct:WS74_0433"/>
<feature type="domain" description="Ribosome maturation factor RimP N-terminal" evidence="4">
    <location>
        <begin position="12"/>
        <end position="86"/>
    </location>
</feature>
<dbReference type="InterPro" id="IPR035956">
    <property type="entry name" value="RimP_N_sf"/>
</dbReference>
<dbReference type="GO" id="GO:0005829">
    <property type="term" value="C:cytosol"/>
    <property type="evidence" value="ECO:0007669"/>
    <property type="project" value="TreeGrafter"/>
</dbReference>
<evidence type="ECO:0000259" key="5">
    <source>
        <dbReference type="Pfam" id="PF17384"/>
    </source>
</evidence>
<evidence type="ECO:0000259" key="4">
    <source>
        <dbReference type="Pfam" id="PF02576"/>
    </source>
</evidence>
<dbReference type="Proteomes" id="UP000029079">
    <property type="component" value="Chromosome"/>
</dbReference>
<dbReference type="KEGG" id="wci:WS105_0430"/>
<proteinExistence type="inferred from homology"/>
<organism evidence="6 7">
    <name type="scientific">Weissella ceti</name>
    <dbReference type="NCBI Taxonomy" id="759620"/>
    <lineage>
        <taxon>Bacteria</taxon>
        <taxon>Bacillati</taxon>
        <taxon>Bacillota</taxon>
        <taxon>Bacilli</taxon>
        <taxon>Lactobacillales</taxon>
        <taxon>Lactobacillaceae</taxon>
        <taxon>Weissella</taxon>
    </lineage>
</organism>
<dbReference type="GO" id="GO:0000028">
    <property type="term" value="P:ribosomal small subunit assembly"/>
    <property type="evidence" value="ECO:0007669"/>
    <property type="project" value="TreeGrafter"/>
</dbReference>
<gene>
    <name evidence="3" type="primary">rimP</name>
    <name evidence="6" type="ORF">WS74_0433</name>
</gene>
<comment type="similarity">
    <text evidence="3">Belongs to the RimP family.</text>
</comment>
<dbReference type="InterPro" id="IPR028989">
    <property type="entry name" value="RimP_N"/>
</dbReference>
<dbReference type="OrthoDB" id="9805006at2"/>
<dbReference type="EMBL" id="CP009223">
    <property type="protein sequence ID" value="AIM62685.1"/>
    <property type="molecule type" value="Genomic_DNA"/>
</dbReference>
<comment type="function">
    <text evidence="3">Required for maturation of 30S ribosomal subunits.</text>
</comment>
<dbReference type="RefSeq" id="WP_009765469.1">
    <property type="nucleotide sequence ID" value="NZ_CP009223.1"/>
</dbReference>
<keyword evidence="7" id="KW-1185">Reference proteome</keyword>
<dbReference type="SUPFAM" id="SSF75420">
    <property type="entry name" value="YhbC-like, N-terminal domain"/>
    <property type="match status" value="1"/>
</dbReference>
<evidence type="ECO:0000256" key="3">
    <source>
        <dbReference type="HAMAP-Rule" id="MF_01077"/>
    </source>
</evidence>
<reference evidence="7" key="2">
    <citation type="submission" date="2014-08" db="EMBL/GenBank/DDBJ databases">
        <title>Complete genome of Weissella ceti strain WS74 isolated from diseased rainbow trout in Brazil.</title>
        <authorList>
            <person name="Figueiredo H.C.P."/>
            <person name="Leal C.A.G."/>
            <person name="Pereira F.L."/>
            <person name="Soares S.C."/>
            <person name="Dorella F.A."/>
            <person name="Carvalho A.F."/>
            <person name="Azevedo V.A.C."/>
        </authorList>
    </citation>
    <scope>NUCLEOTIDE SEQUENCE [LARGE SCALE GENOMIC DNA]</scope>
    <source>
        <strain evidence="7">WS74</strain>
    </source>
</reference>
<dbReference type="PANTHER" id="PTHR33867">
    <property type="entry name" value="RIBOSOME MATURATION FACTOR RIMP"/>
    <property type="match status" value="1"/>
</dbReference>
<dbReference type="PANTHER" id="PTHR33867:SF1">
    <property type="entry name" value="RIBOSOME MATURATION FACTOR RIMP"/>
    <property type="match status" value="1"/>
</dbReference>
<dbReference type="KEGG" id="wce:WS08_0432"/>
<dbReference type="InterPro" id="IPR036847">
    <property type="entry name" value="RimP_C_sf"/>
</dbReference>
<comment type="subcellular location">
    <subcellularLocation>
        <location evidence="3">Cytoplasm</location>
    </subcellularLocation>
</comment>
<evidence type="ECO:0000256" key="1">
    <source>
        <dbReference type="ARBA" id="ARBA00022490"/>
    </source>
</evidence>
<dbReference type="CDD" id="cd01734">
    <property type="entry name" value="YlxS_C"/>
    <property type="match status" value="2"/>
</dbReference>
<dbReference type="InterPro" id="IPR028998">
    <property type="entry name" value="RimP_C"/>
</dbReference>
<accession>A0A075TYG3</accession>
<feature type="domain" description="Ribosome maturation factor RimP C-terminal" evidence="5">
    <location>
        <begin position="89"/>
        <end position="155"/>
    </location>
</feature>
<dbReference type="Gene3D" id="2.30.30.180">
    <property type="entry name" value="Ribosome maturation factor RimP, C-terminal domain"/>
    <property type="match status" value="2"/>
</dbReference>
<dbReference type="STRING" id="759620.WS105_0430"/>